<evidence type="ECO:0000256" key="8">
    <source>
        <dbReference type="ARBA" id="ARBA00022737"/>
    </source>
</evidence>
<dbReference type="NCBIfam" id="NF003671">
    <property type="entry name" value="PRK05294.1"/>
    <property type="match status" value="1"/>
</dbReference>
<gene>
    <name evidence="18" type="primary">carB</name>
    <name evidence="18" type="ORF">E4663_11615</name>
</gene>
<reference evidence="18 19" key="1">
    <citation type="journal article" date="2003" name="Int. J. Syst. Evol. Microbiol.">
        <title>Halobacillus salinus sp. nov., isolated from a salt lake on the coast of the East Sea in Korea.</title>
        <authorList>
            <person name="Yoon J.H."/>
            <person name="Kang K.H."/>
            <person name="Park Y.H."/>
        </authorList>
    </citation>
    <scope>NUCLEOTIDE SEQUENCE [LARGE SCALE GENOMIC DNA]</scope>
    <source>
        <strain evidence="18 19">HSL-3</strain>
    </source>
</reference>
<dbReference type="PROSITE" id="PS50975">
    <property type="entry name" value="ATP_GRASP"/>
    <property type="match status" value="2"/>
</dbReference>
<dbReference type="Gene3D" id="3.30.1490.20">
    <property type="entry name" value="ATP-grasp fold, A domain"/>
    <property type="match status" value="1"/>
</dbReference>
<protein>
    <submittedName>
        <fullName evidence="18">Carbamoyl-phosphate synthase (Glutamine-hydrolyzing) large subunit</fullName>
        <ecNumber evidence="18">6.3.5.5</ecNumber>
    </submittedName>
</protein>
<feature type="domain" description="ATP-grasp" evidence="17">
    <location>
        <begin position="128"/>
        <end position="322"/>
    </location>
</feature>
<dbReference type="InterPro" id="IPR011761">
    <property type="entry name" value="ATP-grasp"/>
</dbReference>
<proteinExistence type="inferred from homology"/>
<comment type="cofactor">
    <cofactor evidence="1">
        <name>Mn(2+)</name>
        <dbReference type="ChEBI" id="CHEBI:29035"/>
    </cofactor>
</comment>
<dbReference type="GO" id="GO:0005524">
    <property type="term" value="F:ATP binding"/>
    <property type="evidence" value="ECO:0007669"/>
    <property type="project" value="UniProtKB-UniRule"/>
</dbReference>
<dbReference type="STRING" id="192814.GCA_900166575_02862"/>
<name>A0A4Z0H169_9BACI</name>
<comment type="similarity">
    <text evidence="3">Belongs to the CarB family.</text>
</comment>
<sequence length="1002" mass="110732">MSKKILVIGSGPIIIGQAAEFDYSGTQGCLALREEGHQVILVNPNPATIMTDHAIADQVYCEPLTLESVTAIVKQEKPDALLAGLGGQTALNLAVELEGAGVLEQYGVELLGTSVASIQQGEDRELFRTLMDKLDQPVPESEVIKNVEEAITFVQKVGYPVISRPAYTLGGRGGGIAHNEEQLVELMENGLKASPIQQVIMEKSIAGFKEIEYEIMRDQNGTCISVCNMENVDPVGVHTGDSIVVAPSQTLTDSEYQMLRTASFEIVSALEVIGGCNVQLALNPYSKQYYVIEVNPRVSRSSALASKATGYPIAKMATKLALGYSLDQLINPLTGHTYASFEPALDYVVVKFPRWPFDKFPEADRLLGTKMKATGEVMAIDRTLEAAFQKAIQCLDTKAPVIRNVEDHLKEATDLRFFAIMEAFRQGHSQEWVHEQTKVDYFFLQAIHQIIDIENALEVEGLSQATVHRAKWFGFSDQQIALYAGVKEETVKQYRTEQNIHSSFKMVDTCAAEFEAETNYVYRTFAGANEIEPLTANKKALIIGSGPIRIGQGVEFDYSAVKAIESLKLLGWTTIMLNNNPETVSTDYETADRLYFEPITKEVIEDIVTQESVDLVFTSFGGQTAINMAEELEQARLPIAGVSFDVLDALEDRDRFYAALDELGIPHVSGQTCASEEEALRVADQYEYPLLCRPSYVIGGQGMVKVQNKQELMQALSKMEQRHFPVILDPFVIGNEVEVDLVGDGKHVYIPGLMEHIEPAGVHSGDSMSIFPATLPESIEAHVRTYSQKIVEHFGYKGIMNIQFLWKDEHVYVLEVNPRASRTVPIISKVSTQSLVDLAIRVVADGLDLEHVTIPEIEQVAVKYPLFSSHALPELDHTLGANMKSTGEGMCIGKTVGEAMAKVFSHLPNLLEKPETAFVEIDTDVEGSTLPFDKWVQTKDASVYVNDKKTAEAKRRRIQALKYGMTVFSEPTTFQAYVESIPYAKALPVTLPKTIMQGVQSQ</sequence>
<keyword evidence="11" id="KW-0460">Magnesium</keyword>
<dbReference type="FunFam" id="3.30.470.20:FF:000026">
    <property type="entry name" value="Carbamoyl-phosphate synthase large chain"/>
    <property type="match status" value="1"/>
</dbReference>
<evidence type="ECO:0000256" key="9">
    <source>
        <dbReference type="ARBA" id="ARBA00022741"/>
    </source>
</evidence>
<dbReference type="Pfam" id="PF02786">
    <property type="entry name" value="CPSase_L_D2"/>
    <property type="match status" value="2"/>
</dbReference>
<dbReference type="FunFam" id="3.30.470.20:FF:000001">
    <property type="entry name" value="Carbamoyl-phosphate synthase large chain"/>
    <property type="match status" value="1"/>
</dbReference>
<evidence type="ECO:0000313" key="18">
    <source>
        <dbReference type="EMBL" id="TGB02797.1"/>
    </source>
</evidence>
<dbReference type="SUPFAM" id="SSF48108">
    <property type="entry name" value="Carbamoyl phosphate synthetase, large subunit connection domain"/>
    <property type="match status" value="1"/>
</dbReference>
<dbReference type="SMART" id="SM01096">
    <property type="entry name" value="CPSase_L_D3"/>
    <property type="match status" value="1"/>
</dbReference>
<dbReference type="NCBIfam" id="TIGR01369">
    <property type="entry name" value="CPSaseII_lrg"/>
    <property type="match status" value="1"/>
</dbReference>
<dbReference type="Gene3D" id="3.30.470.20">
    <property type="entry name" value="ATP-grasp fold, B domain"/>
    <property type="match status" value="2"/>
</dbReference>
<dbReference type="AlphaFoldDB" id="A0A4Z0H169"/>
<keyword evidence="10 16" id="KW-0067">ATP-binding</keyword>
<evidence type="ECO:0000256" key="13">
    <source>
        <dbReference type="ARBA" id="ARBA00023211"/>
    </source>
</evidence>
<dbReference type="FunFam" id="1.10.1030.10:FF:000002">
    <property type="entry name" value="Carbamoyl-phosphate synthase large chain"/>
    <property type="match status" value="1"/>
</dbReference>
<dbReference type="Pfam" id="PF02787">
    <property type="entry name" value="CPSase_L_D3"/>
    <property type="match status" value="1"/>
</dbReference>
<dbReference type="InterPro" id="IPR016185">
    <property type="entry name" value="PreATP-grasp_dom_sf"/>
</dbReference>
<evidence type="ECO:0000256" key="3">
    <source>
        <dbReference type="ARBA" id="ARBA00009799"/>
    </source>
</evidence>
<dbReference type="InterPro" id="IPR005480">
    <property type="entry name" value="CPSase_lsu_oligo"/>
</dbReference>
<keyword evidence="9 16" id="KW-0547">Nucleotide-binding</keyword>
<organism evidence="18 19">
    <name type="scientific">Halobacillus salinus</name>
    <dbReference type="NCBI Taxonomy" id="192814"/>
    <lineage>
        <taxon>Bacteria</taxon>
        <taxon>Bacillati</taxon>
        <taxon>Bacillota</taxon>
        <taxon>Bacilli</taxon>
        <taxon>Bacillales</taxon>
        <taxon>Bacillaceae</taxon>
        <taxon>Halobacillus</taxon>
    </lineage>
</organism>
<dbReference type="PANTHER" id="PTHR11405:SF53">
    <property type="entry name" value="CARBAMOYL-PHOSPHATE SYNTHASE [AMMONIA], MITOCHONDRIAL"/>
    <property type="match status" value="1"/>
</dbReference>
<dbReference type="InterPro" id="IPR005479">
    <property type="entry name" value="CPAse_ATP-bd"/>
</dbReference>
<dbReference type="Gene3D" id="3.40.50.20">
    <property type="match status" value="2"/>
</dbReference>
<evidence type="ECO:0000259" key="17">
    <source>
        <dbReference type="PROSITE" id="PS50975"/>
    </source>
</evidence>
<accession>A0A4Z0H169</accession>
<evidence type="ECO:0000256" key="11">
    <source>
        <dbReference type="ARBA" id="ARBA00022842"/>
    </source>
</evidence>
<dbReference type="NCBIfam" id="NF009455">
    <property type="entry name" value="PRK12815.1"/>
    <property type="match status" value="1"/>
</dbReference>
<comment type="catalytic activity">
    <reaction evidence="15">
        <text>hydrogencarbonate + L-glutamine + 2 ATP + H2O = carbamoyl phosphate + L-glutamate + 2 ADP + phosphate + 2 H(+)</text>
        <dbReference type="Rhea" id="RHEA:18633"/>
        <dbReference type="ChEBI" id="CHEBI:15377"/>
        <dbReference type="ChEBI" id="CHEBI:15378"/>
        <dbReference type="ChEBI" id="CHEBI:17544"/>
        <dbReference type="ChEBI" id="CHEBI:29985"/>
        <dbReference type="ChEBI" id="CHEBI:30616"/>
        <dbReference type="ChEBI" id="CHEBI:43474"/>
        <dbReference type="ChEBI" id="CHEBI:58228"/>
        <dbReference type="ChEBI" id="CHEBI:58359"/>
        <dbReference type="ChEBI" id="CHEBI:456216"/>
        <dbReference type="EC" id="6.3.5.5"/>
    </reaction>
</comment>
<dbReference type="PANTHER" id="PTHR11405">
    <property type="entry name" value="CARBAMOYLTRANSFERASE FAMILY MEMBER"/>
    <property type="match status" value="1"/>
</dbReference>
<evidence type="ECO:0000256" key="6">
    <source>
        <dbReference type="ARBA" id="ARBA00022605"/>
    </source>
</evidence>
<dbReference type="Gene3D" id="1.10.1030.10">
    <property type="entry name" value="Carbamoyl-phosphate synthetase, large subunit oligomerisation domain"/>
    <property type="match status" value="1"/>
</dbReference>
<evidence type="ECO:0000256" key="10">
    <source>
        <dbReference type="ARBA" id="ARBA00022840"/>
    </source>
</evidence>
<dbReference type="FunFam" id="3.40.50.20:FF:000001">
    <property type="entry name" value="Carbamoyl-phosphate synthase large chain"/>
    <property type="match status" value="2"/>
</dbReference>
<evidence type="ECO:0000256" key="12">
    <source>
        <dbReference type="ARBA" id="ARBA00022975"/>
    </source>
</evidence>
<dbReference type="GO" id="GO:0004087">
    <property type="term" value="F:carbamoyl-phosphate synthase (ammonia) activity"/>
    <property type="evidence" value="ECO:0007669"/>
    <property type="project" value="UniProtKB-EC"/>
</dbReference>
<dbReference type="Proteomes" id="UP000297982">
    <property type="component" value="Unassembled WGS sequence"/>
</dbReference>
<dbReference type="GO" id="GO:0005737">
    <property type="term" value="C:cytoplasm"/>
    <property type="evidence" value="ECO:0007669"/>
    <property type="project" value="TreeGrafter"/>
</dbReference>
<keyword evidence="8" id="KW-0677">Repeat</keyword>
<evidence type="ECO:0000313" key="19">
    <source>
        <dbReference type="Proteomes" id="UP000297982"/>
    </source>
</evidence>
<dbReference type="GO" id="GO:0004088">
    <property type="term" value="F:carbamoyl-phosphate synthase (glutamine-hydrolyzing) activity"/>
    <property type="evidence" value="ECO:0007669"/>
    <property type="project" value="UniProtKB-EC"/>
</dbReference>
<dbReference type="InterPro" id="IPR013815">
    <property type="entry name" value="ATP_grasp_subdomain_1"/>
</dbReference>
<keyword evidence="5 18" id="KW-0436">Ligase</keyword>
<keyword evidence="19" id="KW-1185">Reference proteome</keyword>
<dbReference type="InterPro" id="IPR036897">
    <property type="entry name" value="CarbamoylP_synth_lsu_oligo_sf"/>
</dbReference>
<comment type="caution">
    <text evidence="18">The sequence shown here is derived from an EMBL/GenBank/DDBJ whole genome shotgun (WGS) entry which is preliminary data.</text>
</comment>
<comment type="catalytic activity">
    <reaction evidence="14">
        <text>hydrogencarbonate + NH4(+) + 2 ATP = carbamoyl phosphate + 2 ADP + phosphate + 2 H(+)</text>
        <dbReference type="Rhea" id="RHEA:18029"/>
        <dbReference type="ChEBI" id="CHEBI:15378"/>
        <dbReference type="ChEBI" id="CHEBI:17544"/>
        <dbReference type="ChEBI" id="CHEBI:28938"/>
        <dbReference type="ChEBI" id="CHEBI:30616"/>
        <dbReference type="ChEBI" id="CHEBI:43474"/>
        <dbReference type="ChEBI" id="CHEBI:58228"/>
        <dbReference type="ChEBI" id="CHEBI:456216"/>
        <dbReference type="EC" id="6.3.4.16"/>
    </reaction>
</comment>
<evidence type="ECO:0000256" key="15">
    <source>
        <dbReference type="ARBA" id="ARBA00048816"/>
    </source>
</evidence>
<keyword evidence="7" id="KW-0479">Metal-binding</keyword>
<keyword evidence="4" id="KW-0055">Arginine biosynthesis</keyword>
<dbReference type="RefSeq" id="WP_135327738.1">
    <property type="nucleotide sequence ID" value="NZ_SRJC01000002.1"/>
</dbReference>
<dbReference type="InterPro" id="IPR058047">
    <property type="entry name" value="CPSase_preATP-grasp"/>
</dbReference>
<dbReference type="GO" id="GO:0006221">
    <property type="term" value="P:pyrimidine nucleotide biosynthetic process"/>
    <property type="evidence" value="ECO:0007669"/>
    <property type="project" value="UniProtKB-KW"/>
</dbReference>
<keyword evidence="12" id="KW-0665">Pyrimidine biosynthesis</keyword>
<dbReference type="InterPro" id="IPR006275">
    <property type="entry name" value="CPSase_lsu"/>
</dbReference>
<evidence type="ECO:0000256" key="14">
    <source>
        <dbReference type="ARBA" id="ARBA00047359"/>
    </source>
</evidence>
<feature type="domain" description="ATP-grasp" evidence="17">
    <location>
        <begin position="657"/>
        <end position="844"/>
    </location>
</feature>
<comment type="pathway">
    <text evidence="2">Amino-acid biosynthesis; L-arginine biosynthesis; carbamoyl phosphate from bicarbonate: step 1/1.</text>
</comment>
<evidence type="ECO:0000256" key="16">
    <source>
        <dbReference type="PROSITE-ProRule" id="PRU00409"/>
    </source>
</evidence>
<evidence type="ECO:0000256" key="4">
    <source>
        <dbReference type="ARBA" id="ARBA00022571"/>
    </source>
</evidence>
<evidence type="ECO:0000256" key="7">
    <source>
        <dbReference type="ARBA" id="ARBA00022723"/>
    </source>
</evidence>
<dbReference type="SUPFAM" id="SSF52440">
    <property type="entry name" value="PreATP-grasp domain"/>
    <property type="match status" value="2"/>
</dbReference>
<dbReference type="EC" id="6.3.5.5" evidence="18"/>
<dbReference type="SUPFAM" id="SSF56059">
    <property type="entry name" value="Glutathione synthetase ATP-binding domain-like"/>
    <property type="match status" value="2"/>
</dbReference>
<evidence type="ECO:0000256" key="5">
    <source>
        <dbReference type="ARBA" id="ARBA00022598"/>
    </source>
</evidence>
<evidence type="ECO:0000256" key="1">
    <source>
        <dbReference type="ARBA" id="ARBA00001936"/>
    </source>
</evidence>
<dbReference type="InterPro" id="IPR005483">
    <property type="entry name" value="CPSase_dom"/>
</dbReference>
<dbReference type="GO" id="GO:0006526">
    <property type="term" value="P:L-arginine biosynthetic process"/>
    <property type="evidence" value="ECO:0007669"/>
    <property type="project" value="UniProtKB-KW"/>
</dbReference>
<dbReference type="PROSITE" id="PS00867">
    <property type="entry name" value="CPSASE_2"/>
    <property type="match status" value="2"/>
</dbReference>
<dbReference type="PRINTS" id="PR00098">
    <property type="entry name" value="CPSASE"/>
</dbReference>
<dbReference type="EMBL" id="SRJC01000002">
    <property type="protein sequence ID" value="TGB02797.1"/>
    <property type="molecule type" value="Genomic_DNA"/>
</dbReference>
<evidence type="ECO:0000256" key="2">
    <source>
        <dbReference type="ARBA" id="ARBA00005077"/>
    </source>
</evidence>
<keyword evidence="6" id="KW-0028">Amino-acid biosynthesis</keyword>
<dbReference type="GO" id="GO:0046872">
    <property type="term" value="F:metal ion binding"/>
    <property type="evidence" value="ECO:0007669"/>
    <property type="project" value="UniProtKB-KW"/>
</dbReference>
<dbReference type="Pfam" id="PF25596">
    <property type="entry name" value="CPSase_L_D1"/>
    <property type="match status" value="2"/>
</dbReference>
<dbReference type="GO" id="GO:0006541">
    <property type="term" value="P:glutamine metabolic process"/>
    <property type="evidence" value="ECO:0007669"/>
    <property type="project" value="TreeGrafter"/>
</dbReference>
<keyword evidence="13" id="KW-0464">Manganese</keyword>